<dbReference type="EMBL" id="GL385400">
    <property type="protein sequence ID" value="EJT71734.1"/>
    <property type="molecule type" value="Genomic_DNA"/>
</dbReference>
<dbReference type="RefSeq" id="XP_009227131.1">
    <property type="nucleotide sequence ID" value="XM_009228867.1"/>
</dbReference>
<proteinExistence type="predicted"/>
<evidence type="ECO:0000313" key="1">
    <source>
        <dbReference type="EMBL" id="EJT71734.1"/>
    </source>
</evidence>
<protein>
    <submittedName>
        <fullName evidence="1 2">Uncharacterized protein</fullName>
    </submittedName>
</protein>
<sequence>MPASYRYRGQNITAKLKNRVNFKLASPGNYRKGSSKLKKSIRDFAPLTITLNVLRKAKLLLSLLCLKNWQFSKISPITLAITNLFSKAKKNVTQLKSLRKIPLLNKKITNCLKRFGFIGI</sequence>
<keyword evidence="3" id="KW-1185">Reference proteome</keyword>
<name>J3PBW4_GAET3</name>
<accession>J3PBW4</accession>
<evidence type="ECO:0000313" key="2">
    <source>
        <dbReference type="EnsemblFungi" id="EJT71734"/>
    </source>
</evidence>
<dbReference type="HOGENOM" id="CLU_123993_0_0_1"/>
<reference evidence="1" key="2">
    <citation type="submission" date="2010-07" db="EMBL/GenBank/DDBJ databases">
        <authorList>
            <consortium name="The Broad Institute Genome Sequencing Platform"/>
            <consortium name="Broad Institute Genome Sequencing Center for Infectious Disease"/>
            <person name="Ma L.-J."/>
            <person name="Dead R."/>
            <person name="Young S."/>
            <person name="Zeng Q."/>
            <person name="Koehrsen M."/>
            <person name="Alvarado L."/>
            <person name="Berlin A."/>
            <person name="Chapman S.B."/>
            <person name="Chen Z."/>
            <person name="Freedman E."/>
            <person name="Gellesch M."/>
            <person name="Goldberg J."/>
            <person name="Griggs A."/>
            <person name="Gujja S."/>
            <person name="Heilman E.R."/>
            <person name="Heiman D."/>
            <person name="Hepburn T."/>
            <person name="Howarth C."/>
            <person name="Jen D."/>
            <person name="Larson L."/>
            <person name="Mehta T."/>
            <person name="Neiman D."/>
            <person name="Pearson M."/>
            <person name="Roberts A."/>
            <person name="Saif S."/>
            <person name="Shea T."/>
            <person name="Shenoy N."/>
            <person name="Sisk P."/>
            <person name="Stolte C."/>
            <person name="Sykes S."/>
            <person name="Walk T."/>
            <person name="White J."/>
            <person name="Yandava C."/>
            <person name="Haas B."/>
            <person name="Nusbaum C."/>
            <person name="Birren B."/>
        </authorList>
    </citation>
    <scope>NUCLEOTIDE SEQUENCE</scope>
    <source>
        <strain evidence="1">R3-111a-1</strain>
    </source>
</reference>
<reference evidence="1" key="3">
    <citation type="submission" date="2010-09" db="EMBL/GenBank/DDBJ databases">
        <title>Annotation of Gaeumannomyces graminis var. tritici R3-111a-1.</title>
        <authorList>
            <consortium name="The Broad Institute Genome Sequencing Platform"/>
            <person name="Ma L.-J."/>
            <person name="Dead R."/>
            <person name="Young S.K."/>
            <person name="Zeng Q."/>
            <person name="Gargeya S."/>
            <person name="Fitzgerald M."/>
            <person name="Haas B."/>
            <person name="Abouelleil A."/>
            <person name="Alvarado L."/>
            <person name="Arachchi H.M."/>
            <person name="Berlin A."/>
            <person name="Brown A."/>
            <person name="Chapman S.B."/>
            <person name="Chen Z."/>
            <person name="Dunbar C."/>
            <person name="Freedman E."/>
            <person name="Gearin G."/>
            <person name="Gellesch M."/>
            <person name="Goldberg J."/>
            <person name="Griggs A."/>
            <person name="Gujja S."/>
            <person name="Heiman D."/>
            <person name="Howarth C."/>
            <person name="Larson L."/>
            <person name="Lui A."/>
            <person name="MacDonald P.J.P."/>
            <person name="Mehta T."/>
            <person name="Montmayeur A."/>
            <person name="Murphy C."/>
            <person name="Neiman D."/>
            <person name="Pearson M."/>
            <person name="Priest M."/>
            <person name="Roberts A."/>
            <person name="Saif S."/>
            <person name="Shea T."/>
            <person name="Shenoy N."/>
            <person name="Sisk P."/>
            <person name="Stolte C."/>
            <person name="Sykes S."/>
            <person name="Yandava C."/>
            <person name="Wortman J."/>
            <person name="Nusbaum C."/>
            <person name="Birren B."/>
        </authorList>
    </citation>
    <scope>NUCLEOTIDE SEQUENCE</scope>
    <source>
        <strain evidence="1">R3-111a-1</strain>
    </source>
</reference>
<dbReference type="AlphaFoldDB" id="J3PBW4"/>
<dbReference type="EnsemblFungi" id="EJT71734">
    <property type="protein sequence ID" value="EJT71734"/>
    <property type="gene ID" value="GGTG_10988"/>
</dbReference>
<evidence type="ECO:0000313" key="3">
    <source>
        <dbReference type="Proteomes" id="UP000006039"/>
    </source>
</evidence>
<reference evidence="3" key="1">
    <citation type="submission" date="2010-07" db="EMBL/GenBank/DDBJ databases">
        <title>The genome sequence of Gaeumannomyces graminis var. tritici strain R3-111a-1.</title>
        <authorList>
            <consortium name="The Broad Institute Genome Sequencing Platform"/>
            <person name="Ma L.-J."/>
            <person name="Dead R."/>
            <person name="Young S."/>
            <person name="Zeng Q."/>
            <person name="Koehrsen M."/>
            <person name="Alvarado L."/>
            <person name="Berlin A."/>
            <person name="Chapman S.B."/>
            <person name="Chen Z."/>
            <person name="Freedman E."/>
            <person name="Gellesch M."/>
            <person name="Goldberg J."/>
            <person name="Griggs A."/>
            <person name="Gujja S."/>
            <person name="Heilman E.R."/>
            <person name="Heiman D."/>
            <person name="Hepburn T."/>
            <person name="Howarth C."/>
            <person name="Jen D."/>
            <person name="Larson L."/>
            <person name="Mehta T."/>
            <person name="Neiman D."/>
            <person name="Pearson M."/>
            <person name="Roberts A."/>
            <person name="Saif S."/>
            <person name="Shea T."/>
            <person name="Shenoy N."/>
            <person name="Sisk P."/>
            <person name="Stolte C."/>
            <person name="Sykes S."/>
            <person name="Walk T."/>
            <person name="White J."/>
            <person name="Yandava C."/>
            <person name="Haas B."/>
            <person name="Nusbaum C."/>
            <person name="Birren B."/>
        </authorList>
    </citation>
    <scope>NUCLEOTIDE SEQUENCE [LARGE SCALE GENOMIC DNA]</scope>
    <source>
        <strain evidence="3">R3-111a-1</strain>
    </source>
</reference>
<dbReference type="STRING" id="644352.J3PBW4"/>
<dbReference type="Proteomes" id="UP000006039">
    <property type="component" value="Unassembled WGS sequence"/>
</dbReference>
<organism evidence="1">
    <name type="scientific">Gaeumannomyces tritici (strain R3-111a-1)</name>
    <name type="common">Wheat and barley take-all root rot fungus</name>
    <name type="synonym">Gaeumannomyces graminis var. tritici</name>
    <dbReference type="NCBI Taxonomy" id="644352"/>
    <lineage>
        <taxon>Eukaryota</taxon>
        <taxon>Fungi</taxon>
        <taxon>Dikarya</taxon>
        <taxon>Ascomycota</taxon>
        <taxon>Pezizomycotina</taxon>
        <taxon>Sordariomycetes</taxon>
        <taxon>Sordariomycetidae</taxon>
        <taxon>Magnaporthales</taxon>
        <taxon>Magnaporthaceae</taxon>
        <taxon>Gaeumannomyces</taxon>
    </lineage>
</organism>
<dbReference type="GeneID" id="20351446"/>
<reference evidence="2" key="5">
    <citation type="submission" date="2018-04" db="UniProtKB">
        <authorList>
            <consortium name="EnsemblFungi"/>
        </authorList>
    </citation>
    <scope>IDENTIFICATION</scope>
    <source>
        <strain evidence="2">R3-111a-1</strain>
    </source>
</reference>
<dbReference type="VEuPathDB" id="FungiDB:GGTG_10988"/>
<reference evidence="2" key="4">
    <citation type="journal article" date="2015" name="G3 (Bethesda)">
        <title>Genome sequences of three phytopathogenic species of the Magnaporthaceae family of fungi.</title>
        <authorList>
            <person name="Okagaki L.H."/>
            <person name="Nunes C.C."/>
            <person name="Sailsbery J."/>
            <person name="Clay B."/>
            <person name="Brown D."/>
            <person name="John T."/>
            <person name="Oh Y."/>
            <person name="Young N."/>
            <person name="Fitzgerald M."/>
            <person name="Haas B.J."/>
            <person name="Zeng Q."/>
            <person name="Young S."/>
            <person name="Adiconis X."/>
            <person name="Fan L."/>
            <person name="Levin J.Z."/>
            <person name="Mitchell T.K."/>
            <person name="Okubara P.A."/>
            <person name="Farman M.L."/>
            <person name="Kohn L.M."/>
            <person name="Birren B."/>
            <person name="Ma L.-J."/>
            <person name="Dean R.A."/>
        </authorList>
    </citation>
    <scope>NUCLEOTIDE SEQUENCE</scope>
    <source>
        <strain evidence="2">R3-111a-1</strain>
    </source>
</reference>
<gene>
    <name evidence="2" type="primary">20351446</name>
    <name evidence="1" type="ORF">GGTG_10988</name>
</gene>